<evidence type="ECO:0008006" key="4">
    <source>
        <dbReference type="Google" id="ProtNLM"/>
    </source>
</evidence>
<protein>
    <recommendedName>
        <fullName evidence="4">Cytochrome p450 protein</fullName>
    </recommendedName>
</protein>
<organism evidence="2 3">
    <name type="scientific">Colletotrichum incanum</name>
    <name type="common">Soybean anthracnose fungus</name>
    <dbReference type="NCBI Taxonomy" id="1573173"/>
    <lineage>
        <taxon>Eukaryota</taxon>
        <taxon>Fungi</taxon>
        <taxon>Dikarya</taxon>
        <taxon>Ascomycota</taxon>
        <taxon>Pezizomycotina</taxon>
        <taxon>Sordariomycetes</taxon>
        <taxon>Hypocreomycetidae</taxon>
        <taxon>Glomerellales</taxon>
        <taxon>Glomerellaceae</taxon>
        <taxon>Colletotrichum</taxon>
        <taxon>Colletotrichum spaethianum species complex</taxon>
    </lineage>
</organism>
<accession>A0A162NJK2</accession>
<feature type="chain" id="PRO_5007838258" description="Cytochrome p450 protein" evidence="1">
    <location>
        <begin position="18"/>
        <end position="200"/>
    </location>
</feature>
<name>A0A162NJK2_COLIC</name>
<dbReference type="Proteomes" id="UP000076584">
    <property type="component" value="Unassembled WGS sequence"/>
</dbReference>
<feature type="signal peptide" evidence="1">
    <location>
        <begin position="1"/>
        <end position="17"/>
    </location>
</feature>
<evidence type="ECO:0000256" key="1">
    <source>
        <dbReference type="SAM" id="SignalP"/>
    </source>
</evidence>
<reference evidence="2 3" key="1">
    <citation type="submission" date="2015-06" db="EMBL/GenBank/DDBJ databases">
        <title>Survival trade-offs in plant roots during colonization by closely related pathogenic and mutualistic fungi.</title>
        <authorList>
            <person name="Hacquard S."/>
            <person name="Kracher B."/>
            <person name="Hiruma K."/>
            <person name="Weinman A."/>
            <person name="Muench P."/>
            <person name="Garrido Oter R."/>
            <person name="Ver Loren van Themaat E."/>
            <person name="Dallerey J.-F."/>
            <person name="Damm U."/>
            <person name="Henrissat B."/>
            <person name="Lespinet O."/>
            <person name="Thon M."/>
            <person name="Kemen E."/>
            <person name="McHardy A.C."/>
            <person name="Schulze-Lefert P."/>
            <person name="O'Connell R.J."/>
        </authorList>
    </citation>
    <scope>NUCLEOTIDE SEQUENCE [LARGE SCALE GENOMIC DNA]</scope>
    <source>
        <strain evidence="2 3">MAFF 238704</strain>
    </source>
</reference>
<comment type="caution">
    <text evidence="2">The sequence shown here is derived from an EMBL/GenBank/DDBJ whole genome shotgun (WGS) entry which is preliminary data.</text>
</comment>
<evidence type="ECO:0000313" key="2">
    <source>
        <dbReference type="EMBL" id="KZL86008.1"/>
    </source>
</evidence>
<proteinExistence type="predicted"/>
<evidence type="ECO:0000313" key="3">
    <source>
        <dbReference type="Proteomes" id="UP000076584"/>
    </source>
</evidence>
<keyword evidence="1" id="KW-0732">Signal</keyword>
<keyword evidence="3" id="KW-1185">Reference proteome</keyword>
<dbReference type="EMBL" id="LFIW01000536">
    <property type="protein sequence ID" value="KZL86008.1"/>
    <property type="molecule type" value="Genomic_DNA"/>
</dbReference>
<gene>
    <name evidence="2" type="ORF">CI238_08035</name>
</gene>
<dbReference type="AlphaFoldDB" id="A0A162NJK2"/>
<sequence>MQSIGTILLSLAALATAAPAENLPRAVSSDDSSPFGVYAYGTGIGGLSMFSAGGSDAYFGDHTKFNDSNAAPVIFTPTDNNVWLGAPNTTALNSTTPPNWSNLTFSVPAEGTSDHDVGFVGSNSTSSDRKTSGFMFYGTFIFVEGSSGGMESMWYATPSSIDGIYSLKWNETGDSTADKVILTLKKTPPSNASKTKTRDA</sequence>